<dbReference type="InterPro" id="IPR028098">
    <property type="entry name" value="Glyco_trans_4-like_N"/>
</dbReference>
<evidence type="ECO:0000313" key="7">
    <source>
        <dbReference type="Proteomes" id="UP000441797"/>
    </source>
</evidence>
<protein>
    <recommendedName>
        <fullName evidence="8">Colanic acid biosynthesis glycosyltransferase WcaL</fullName>
    </recommendedName>
</protein>
<organism evidence="6 7">
    <name type="scientific">Gloeocapsopsis dulcis AAB1 = 1H9</name>
    <dbReference type="NCBI Taxonomy" id="1433147"/>
    <lineage>
        <taxon>Bacteria</taxon>
        <taxon>Bacillati</taxon>
        <taxon>Cyanobacteriota</taxon>
        <taxon>Cyanophyceae</taxon>
        <taxon>Oscillatoriophycideae</taxon>
        <taxon>Chroococcales</taxon>
        <taxon>Chroococcaceae</taxon>
        <taxon>Gloeocapsopsis</taxon>
        <taxon>Gloeocapsopsis dulcis</taxon>
    </lineage>
</organism>
<dbReference type="OrthoDB" id="73743at2"/>
<feature type="domain" description="Glycosyl transferase family 1" evidence="4">
    <location>
        <begin position="204"/>
        <end position="361"/>
    </location>
</feature>
<evidence type="ECO:0000256" key="3">
    <source>
        <dbReference type="ARBA" id="ARBA00022679"/>
    </source>
</evidence>
<keyword evidence="7" id="KW-1185">Reference proteome</keyword>
<dbReference type="PANTHER" id="PTHR12526:SF640">
    <property type="entry name" value="COLANIC ACID BIOSYNTHESIS GLYCOSYLTRANSFERASE WCAL-RELATED"/>
    <property type="match status" value="1"/>
</dbReference>
<evidence type="ECO:0000313" key="6">
    <source>
        <dbReference type="EMBL" id="MUL37297.1"/>
    </source>
</evidence>
<dbReference type="PANTHER" id="PTHR12526">
    <property type="entry name" value="GLYCOSYLTRANSFERASE"/>
    <property type="match status" value="1"/>
</dbReference>
<dbReference type="Pfam" id="PF13439">
    <property type="entry name" value="Glyco_transf_4"/>
    <property type="match status" value="1"/>
</dbReference>
<evidence type="ECO:0008006" key="8">
    <source>
        <dbReference type="Google" id="ProtNLM"/>
    </source>
</evidence>
<accession>A0A6N8FYT7</accession>
<dbReference type="Proteomes" id="UP000441797">
    <property type="component" value="Unassembled WGS sequence"/>
</dbReference>
<dbReference type="Pfam" id="PF00534">
    <property type="entry name" value="Glycos_transf_1"/>
    <property type="match status" value="1"/>
</dbReference>
<feature type="domain" description="Glycosyltransferase subfamily 4-like N-terminal" evidence="5">
    <location>
        <begin position="93"/>
        <end position="188"/>
    </location>
</feature>
<evidence type="ECO:0000259" key="4">
    <source>
        <dbReference type="Pfam" id="PF00534"/>
    </source>
</evidence>
<keyword evidence="3" id="KW-0808">Transferase</keyword>
<name>A0A6N8FYT7_9CHRO</name>
<keyword evidence="2" id="KW-0328">Glycosyltransferase</keyword>
<dbReference type="Gene3D" id="3.40.50.2000">
    <property type="entry name" value="Glycogen Phosphorylase B"/>
    <property type="match status" value="2"/>
</dbReference>
<comment type="similarity">
    <text evidence="1">Belongs to the glycosyltransferase group 1 family. Glycosyltransferase 4 subfamily.</text>
</comment>
<gene>
    <name evidence="6" type="ORF">BWI75_13350</name>
</gene>
<comment type="caution">
    <text evidence="6">The sequence shown here is derived from an EMBL/GenBank/DDBJ whole genome shotgun (WGS) entry which is preliminary data.</text>
</comment>
<dbReference type="RefSeq" id="WP_105219158.1">
    <property type="nucleotide sequence ID" value="NZ_CAWNSU010000030.1"/>
</dbReference>
<evidence type="ECO:0000256" key="2">
    <source>
        <dbReference type="ARBA" id="ARBA00022676"/>
    </source>
</evidence>
<dbReference type="InterPro" id="IPR001296">
    <property type="entry name" value="Glyco_trans_1"/>
</dbReference>
<dbReference type="CDD" id="cd03801">
    <property type="entry name" value="GT4_PimA-like"/>
    <property type="match status" value="1"/>
</dbReference>
<evidence type="ECO:0000259" key="5">
    <source>
        <dbReference type="Pfam" id="PF13439"/>
    </source>
</evidence>
<dbReference type="SUPFAM" id="SSF53756">
    <property type="entry name" value="UDP-Glycosyltransferase/glycogen phosphorylase"/>
    <property type="match status" value="1"/>
</dbReference>
<reference evidence="6 7" key="1">
    <citation type="journal article" date="2019" name="Front. Microbiol.">
        <title>Genomic Features for Desiccation Tolerance and Sugar Biosynthesis in the Extremophile Gloeocapsopsis sp. UTEX B3054.</title>
        <authorList>
            <person name="Urrejola C."/>
            <person name="Alcorta J."/>
            <person name="Salas L."/>
            <person name="Vasquez M."/>
            <person name="Polz M.F."/>
            <person name="Vicuna R."/>
            <person name="Diez B."/>
        </authorList>
    </citation>
    <scope>NUCLEOTIDE SEQUENCE [LARGE SCALE GENOMIC DNA]</scope>
    <source>
        <strain evidence="6 7">1H9</strain>
    </source>
</reference>
<dbReference type="GO" id="GO:0016757">
    <property type="term" value="F:glycosyltransferase activity"/>
    <property type="evidence" value="ECO:0007669"/>
    <property type="project" value="UniProtKB-KW"/>
</dbReference>
<proteinExistence type="inferred from homology"/>
<dbReference type="AlphaFoldDB" id="A0A6N8FYT7"/>
<evidence type="ECO:0000256" key="1">
    <source>
        <dbReference type="ARBA" id="ARBA00009481"/>
    </source>
</evidence>
<sequence length="398" mass="45258">MSKPLAIVTPWIGLPSETFIQRHMQELLPKRTVAVAATVNELESNNWNLDCPVLTMNWLLQSGLRGLKIQCKSYIFQAFHPFEWRSTEASWIDVKQFFQEHKVQAIMGEYLDQCFPWTKFSQKLDIPFFGHAHGYDVSRILQCPKWRKRYLRYNDTGGIITVSQASREKLLDLGLQPDKVHVVPCGVEVPASPLKRTEQEVIRCLAVGRMVAKKAPLKTLDAFRQAAEICPSLRLDYVGTGHLMPIVQEFIRSYDLGDKVSIHGGQANEVVKQLMRKADIFLQHSMVDPVSGDEEGLPVAILEAMAHSLPVVSTRHAGIPEAVLNGSTGYLVEEGDSTGMAEHLVMLARDFDLRQRIGNSGWHRAKKHFSWEKEKRELLRILGLNQYKFDERLPAVEY</sequence>
<dbReference type="EMBL" id="NAPY01000019">
    <property type="protein sequence ID" value="MUL37297.1"/>
    <property type="molecule type" value="Genomic_DNA"/>
</dbReference>